<evidence type="ECO:0000256" key="2">
    <source>
        <dbReference type="ARBA" id="ARBA00009130"/>
    </source>
</evidence>
<reference evidence="9 10" key="1">
    <citation type="submission" date="2020-08" db="EMBL/GenBank/DDBJ databases">
        <title>Genome public.</title>
        <authorList>
            <person name="Liu C."/>
            <person name="Sun Q."/>
        </authorList>
    </citation>
    <scope>NUCLEOTIDE SEQUENCE [LARGE SCALE GENOMIC DNA]</scope>
    <source>
        <strain evidence="9 10">NSJ-34</strain>
    </source>
</reference>
<dbReference type="InterPro" id="IPR023753">
    <property type="entry name" value="FAD/NAD-binding_dom"/>
</dbReference>
<feature type="domain" description="Rhodanese" evidence="8">
    <location>
        <begin position="472"/>
        <end position="559"/>
    </location>
</feature>
<keyword evidence="6" id="KW-0676">Redox-active center</keyword>
<evidence type="ECO:0000259" key="8">
    <source>
        <dbReference type="PROSITE" id="PS50206"/>
    </source>
</evidence>
<name>A0ABR7FB32_9FIRM</name>
<dbReference type="InterPro" id="IPR050260">
    <property type="entry name" value="FAD-bd_OxRdtase"/>
</dbReference>
<dbReference type="Gene3D" id="3.40.1260.10">
    <property type="entry name" value="DsrEFH-like"/>
    <property type="match status" value="1"/>
</dbReference>
<dbReference type="PROSITE" id="PS01148">
    <property type="entry name" value="UPF0033"/>
    <property type="match status" value="1"/>
</dbReference>
<dbReference type="InterPro" id="IPR027396">
    <property type="entry name" value="DsrEFH-like"/>
</dbReference>
<dbReference type="EMBL" id="JACOOU010000003">
    <property type="protein sequence ID" value="MBC5672410.1"/>
    <property type="molecule type" value="Genomic_DNA"/>
</dbReference>
<dbReference type="SUPFAM" id="SSF75169">
    <property type="entry name" value="DsrEFH-like"/>
    <property type="match status" value="1"/>
</dbReference>
<dbReference type="RefSeq" id="WP_118743514.1">
    <property type="nucleotide sequence ID" value="NZ_JACOOU010000003.1"/>
</dbReference>
<keyword evidence="4" id="KW-0274">FAD</keyword>
<dbReference type="Pfam" id="PF01206">
    <property type="entry name" value="TusA"/>
    <property type="match status" value="1"/>
</dbReference>
<dbReference type="InterPro" id="IPR016156">
    <property type="entry name" value="FAD/NAD-linked_Rdtase_dimer_sf"/>
</dbReference>
<dbReference type="PANTHER" id="PTHR43429">
    <property type="entry name" value="PYRIDINE NUCLEOTIDE-DISULFIDE OXIDOREDUCTASE DOMAIN-CONTAINING"/>
    <property type="match status" value="1"/>
</dbReference>
<gene>
    <name evidence="9" type="ORF">H8S76_09120</name>
</gene>
<dbReference type="Proteomes" id="UP000654573">
    <property type="component" value="Unassembled WGS sequence"/>
</dbReference>
<dbReference type="SUPFAM" id="SSF64307">
    <property type="entry name" value="SirA-like"/>
    <property type="match status" value="1"/>
</dbReference>
<dbReference type="Pfam" id="PF07992">
    <property type="entry name" value="Pyr_redox_2"/>
    <property type="match status" value="1"/>
</dbReference>
<evidence type="ECO:0000256" key="6">
    <source>
        <dbReference type="ARBA" id="ARBA00023284"/>
    </source>
</evidence>
<keyword evidence="5" id="KW-0560">Oxidoreductase</keyword>
<organism evidence="9 10">
    <name type="scientific">Blautia celeris</name>
    <dbReference type="NCBI Taxonomy" id="2763026"/>
    <lineage>
        <taxon>Bacteria</taxon>
        <taxon>Bacillati</taxon>
        <taxon>Bacillota</taxon>
        <taxon>Clostridia</taxon>
        <taxon>Lachnospirales</taxon>
        <taxon>Lachnospiraceae</taxon>
        <taxon>Blautia</taxon>
    </lineage>
</organism>
<dbReference type="Gene3D" id="3.30.110.40">
    <property type="entry name" value="TusA-like domain"/>
    <property type="match status" value="1"/>
</dbReference>
<dbReference type="Gene3D" id="3.50.50.60">
    <property type="entry name" value="FAD/NAD(P)-binding domain"/>
    <property type="match status" value="2"/>
</dbReference>
<dbReference type="InterPro" id="IPR036188">
    <property type="entry name" value="FAD/NAD-bd_sf"/>
</dbReference>
<protein>
    <submittedName>
        <fullName evidence="9">DsrE/DsrF/DrsH-like family protein</fullName>
    </submittedName>
</protein>
<evidence type="ECO:0000256" key="7">
    <source>
        <dbReference type="SAM" id="MobiDB-lite"/>
    </source>
</evidence>
<evidence type="ECO:0000313" key="9">
    <source>
        <dbReference type="EMBL" id="MBC5672410.1"/>
    </source>
</evidence>
<dbReference type="PANTHER" id="PTHR43429:SF1">
    <property type="entry name" value="NAD(P)H SULFUR OXIDOREDUCTASE (COA-DEPENDENT)"/>
    <property type="match status" value="1"/>
</dbReference>
<dbReference type="InterPro" id="IPR036868">
    <property type="entry name" value="TusA-like_sf"/>
</dbReference>
<evidence type="ECO:0000256" key="4">
    <source>
        <dbReference type="ARBA" id="ARBA00022827"/>
    </source>
</evidence>
<dbReference type="Pfam" id="PF13686">
    <property type="entry name" value="DrsE_2"/>
    <property type="match status" value="1"/>
</dbReference>
<dbReference type="InterPro" id="IPR004099">
    <property type="entry name" value="Pyr_nucl-diS_OxRdtase_dimer"/>
</dbReference>
<dbReference type="InterPro" id="IPR001763">
    <property type="entry name" value="Rhodanese-like_dom"/>
</dbReference>
<dbReference type="InterPro" id="IPR032836">
    <property type="entry name" value="DsrE2-like"/>
</dbReference>
<comment type="similarity">
    <text evidence="2">Belongs to the class-III pyridine nucleotide-disulfide oxidoreductase family.</text>
</comment>
<dbReference type="Pfam" id="PF00581">
    <property type="entry name" value="Rhodanese"/>
    <property type="match status" value="1"/>
</dbReference>
<evidence type="ECO:0000256" key="5">
    <source>
        <dbReference type="ARBA" id="ARBA00023002"/>
    </source>
</evidence>
<dbReference type="PROSITE" id="PS50206">
    <property type="entry name" value="RHODANESE_3"/>
    <property type="match status" value="1"/>
</dbReference>
<dbReference type="InterPro" id="IPR001455">
    <property type="entry name" value="TusA-like"/>
</dbReference>
<sequence length="857" mass="93030">MPKKTVIIGGVAGGATAAARLRRRDENMEIVVLEKGDYISFANCGLPYYIGDVIKSRDALLLQTPEAMKKKFNIDVRTKAEAAAIDPKEHKVLVRSLSTGEEYEETYDSLILATGSSPLKPPIPGIDGQGIFTLWNIPDTDNIKHYMEQHHPGRAAVIGGGFIGLEMAENLHRAGLDVTIIEMQNQVMAPLDYEMAQLLHENIRMNNTRLILEDGVDHFETQNGSTKIHLKSGRIVEAELVLLSIGVRPNSALAKDAGLALNARGGIQVDACLRTSEPDIYAVGDVIEVNHLVTGEKTMIPLAGPANKQARICADNITGSQKTYEGSMGTSVAQVFDLTAAAVGLNEKALLASGRKKGTDYETVVINQKSHAGYYPQATPITLKLLFDKEGKILGAQAVGQDKVDKRIDTIATVMSMKGTTENLAKLELAYAPPFSSAKDPVNMLGFVAENIRNNMVSFVTPAELDLLLQAEHEGVTVLDVTEEAERMVFSIPGSVHMPLGTLRSRLRELNPDKRIVAYCSIGVRSYNAARILMQSGFQKVSVLAGGTSFYKTYHHTASGETPPVFTSAEKSPAAPEPAKDSPQKLQILDCSGLQCPGPIMKVNETLKKMPEGSRLQVSATDMGFARDIDAWCRRTGNTLLSTERQGRENIVTIQKGTASSSAVDAASCPSHNRDDLSAASCPSHNRDDLSAASWPSHDRDDQGKTIIVFDGDLDKVLASFIIANGAAAMGRPVTMFFTFWGLNALRKPEKVHVKKPFIEKMFGFMMPRGTTKLKLSKMNMMGMGTKMMKKVMKSKNVSSLEELIRQAQENGVKLVACTMSMDVMGITPEELIDGVELAGVASYLGDAEQSNVNLFV</sequence>
<dbReference type="Pfam" id="PF02852">
    <property type="entry name" value="Pyr_redox_dim"/>
    <property type="match status" value="1"/>
</dbReference>
<comment type="caution">
    <text evidence="9">The sequence shown here is derived from an EMBL/GenBank/DDBJ whole genome shotgun (WGS) entry which is preliminary data.</text>
</comment>
<comment type="cofactor">
    <cofactor evidence="1">
        <name>FAD</name>
        <dbReference type="ChEBI" id="CHEBI:57692"/>
    </cofactor>
</comment>
<dbReference type="PRINTS" id="PR00368">
    <property type="entry name" value="FADPNR"/>
</dbReference>
<feature type="region of interest" description="Disordered" evidence="7">
    <location>
        <begin position="662"/>
        <end position="699"/>
    </location>
</feature>
<dbReference type="SUPFAM" id="SSF55424">
    <property type="entry name" value="FAD/NAD-linked reductases, dimerisation (C-terminal) domain"/>
    <property type="match status" value="1"/>
</dbReference>
<feature type="region of interest" description="Disordered" evidence="7">
    <location>
        <begin position="561"/>
        <end position="583"/>
    </location>
</feature>
<accession>A0ABR7FB32</accession>
<dbReference type="PRINTS" id="PR00411">
    <property type="entry name" value="PNDRDTASEI"/>
</dbReference>
<keyword evidence="10" id="KW-1185">Reference proteome</keyword>
<dbReference type="SUPFAM" id="SSF52821">
    <property type="entry name" value="Rhodanese/Cell cycle control phosphatase"/>
    <property type="match status" value="1"/>
</dbReference>
<evidence type="ECO:0000256" key="3">
    <source>
        <dbReference type="ARBA" id="ARBA00022630"/>
    </source>
</evidence>
<dbReference type="SUPFAM" id="SSF51905">
    <property type="entry name" value="FAD/NAD(P)-binding domain"/>
    <property type="match status" value="2"/>
</dbReference>
<evidence type="ECO:0000313" key="10">
    <source>
        <dbReference type="Proteomes" id="UP000654573"/>
    </source>
</evidence>
<evidence type="ECO:0000256" key="1">
    <source>
        <dbReference type="ARBA" id="ARBA00001974"/>
    </source>
</evidence>
<dbReference type="InterPro" id="IPR036873">
    <property type="entry name" value="Rhodanese-like_dom_sf"/>
</dbReference>
<dbReference type="Gene3D" id="3.40.250.10">
    <property type="entry name" value="Rhodanese-like domain"/>
    <property type="match status" value="1"/>
</dbReference>
<dbReference type="SMART" id="SM00450">
    <property type="entry name" value="RHOD"/>
    <property type="match status" value="1"/>
</dbReference>
<proteinExistence type="inferred from homology"/>
<keyword evidence="3" id="KW-0285">Flavoprotein</keyword>